<gene>
    <name evidence="2" type="ORF">CTDIVETGP_1911</name>
</gene>
<proteinExistence type="predicted"/>
<keyword evidence="3" id="KW-1185">Reference proteome</keyword>
<accession>W6N675</accession>
<name>W6N675_CLOTY</name>
<feature type="domain" description="Putative Se/S carrier protein-like" evidence="1">
    <location>
        <begin position="4"/>
        <end position="71"/>
    </location>
</feature>
<evidence type="ECO:0000259" key="1">
    <source>
        <dbReference type="Pfam" id="PF11823"/>
    </source>
</evidence>
<reference evidence="2 3" key="1">
    <citation type="journal article" date="2015" name="Genome Announc.">
        <title>Draft Genome Sequence of Clostridium tyrobutyricum Strain DIVETGP, Isolated from Cow's Milk for Grana Padano Production.</title>
        <authorList>
            <person name="Soggiu A."/>
            <person name="Piras C."/>
            <person name="Gaiarsa S."/>
            <person name="Sassera D."/>
            <person name="Roncada P."/>
            <person name="Bendixen E."/>
            <person name="Brasca M."/>
            <person name="Bonizzi L."/>
        </authorList>
    </citation>
    <scope>NUCLEOTIDE SEQUENCE [LARGE SCALE GENOMIC DNA]</scope>
    <source>
        <strain evidence="2 3">DIVETGP</strain>
    </source>
</reference>
<dbReference type="Pfam" id="PF11823">
    <property type="entry name" value="Se_S_carrier"/>
    <property type="match status" value="1"/>
</dbReference>
<dbReference type="InterPro" id="IPR021778">
    <property type="entry name" value="Se/S_carrier-like"/>
</dbReference>
<organism evidence="2 3">
    <name type="scientific">Clostridium tyrobutyricum DIVETGP</name>
    <dbReference type="NCBI Taxonomy" id="1408889"/>
    <lineage>
        <taxon>Bacteria</taxon>
        <taxon>Bacillati</taxon>
        <taxon>Bacillota</taxon>
        <taxon>Clostridia</taxon>
        <taxon>Eubacteriales</taxon>
        <taxon>Clostridiaceae</taxon>
        <taxon>Clostridium</taxon>
    </lineage>
</organism>
<evidence type="ECO:0000313" key="2">
    <source>
        <dbReference type="EMBL" id="CDL91841.1"/>
    </source>
</evidence>
<comment type="caution">
    <text evidence="2">The sequence shown here is derived from an EMBL/GenBank/DDBJ whole genome shotgun (WGS) entry which is preliminary data.</text>
</comment>
<dbReference type="RefSeq" id="WP_017752013.1">
    <property type="nucleotide sequence ID" value="NZ_CBXI010000034.1"/>
</dbReference>
<sequence>MNRYYIITFKNTHDAIAGETFFRNKNISIDVMPTPVVITKSCGISIKFDVENLDKVKFLFQKEKISFKNIYLRNSGGYKLIDIKGR</sequence>
<dbReference type="Proteomes" id="UP000019482">
    <property type="component" value="Unassembled WGS sequence"/>
</dbReference>
<dbReference type="OrthoDB" id="3192849at2"/>
<protein>
    <submittedName>
        <fullName evidence="2">No significant homology</fullName>
    </submittedName>
</protein>
<evidence type="ECO:0000313" key="3">
    <source>
        <dbReference type="Proteomes" id="UP000019482"/>
    </source>
</evidence>
<dbReference type="GeneID" id="29418481"/>
<dbReference type="AlphaFoldDB" id="W6N675"/>
<dbReference type="EMBL" id="CBXI010000034">
    <property type="protein sequence ID" value="CDL91841.1"/>
    <property type="molecule type" value="Genomic_DNA"/>
</dbReference>